<reference evidence="1" key="1">
    <citation type="submission" date="2019-12" db="EMBL/GenBank/DDBJ databases">
        <title>High-Quality draft genome sequences of three cyanobacteria isolated from the limestone walls of the Old Cathedral of Coimbra.</title>
        <authorList>
            <person name="Tiago I."/>
            <person name="Soares F."/>
            <person name="Portugal A."/>
        </authorList>
    </citation>
    <scope>NUCLEOTIDE SEQUENCE [LARGE SCALE GENOMIC DNA]</scope>
    <source>
        <strain evidence="1">C</strain>
    </source>
</reference>
<protein>
    <recommendedName>
        <fullName evidence="3">Antitoxin</fullName>
    </recommendedName>
</protein>
<dbReference type="Pfam" id="PF18506">
    <property type="entry name" value="RelB-like"/>
    <property type="match status" value="1"/>
</dbReference>
<evidence type="ECO:0000313" key="2">
    <source>
        <dbReference type="Proteomes" id="UP000607397"/>
    </source>
</evidence>
<dbReference type="AlphaFoldDB" id="A0A8K1ZZ74"/>
<dbReference type="InterPro" id="IPR049537">
    <property type="entry name" value="RelB-like"/>
</dbReference>
<gene>
    <name evidence="1" type="ORF">GS597_10010</name>
</gene>
<name>A0A8K1ZZ74_9CYAN</name>
<comment type="caution">
    <text evidence="1">The sequence shown here is derived from an EMBL/GenBank/DDBJ whole genome shotgun (WGS) entry which is preliminary data.</text>
</comment>
<organism evidence="1 2">
    <name type="scientific">Petrachloros mirabilis ULC683</name>
    <dbReference type="NCBI Taxonomy" id="2781853"/>
    <lineage>
        <taxon>Bacteria</taxon>
        <taxon>Bacillati</taxon>
        <taxon>Cyanobacteriota</taxon>
        <taxon>Cyanophyceae</taxon>
        <taxon>Synechococcales</taxon>
        <taxon>Petrachlorosaceae</taxon>
        <taxon>Petrachloros</taxon>
        <taxon>Petrachloros mirabilis</taxon>
    </lineage>
</organism>
<sequence length="69" mass="7878">MKANDYPFVEEFVTDNSGRVHKVVLQVEDYQRLLEAIEDEGLYQVMQDVKHEIPLSLNAALKNLDGDEG</sequence>
<keyword evidence="2" id="KW-1185">Reference proteome</keyword>
<dbReference type="EMBL" id="WVIC01000017">
    <property type="protein sequence ID" value="NCJ06837.1"/>
    <property type="molecule type" value="Genomic_DNA"/>
</dbReference>
<dbReference type="Proteomes" id="UP000607397">
    <property type="component" value="Unassembled WGS sequence"/>
</dbReference>
<evidence type="ECO:0008006" key="3">
    <source>
        <dbReference type="Google" id="ProtNLM"/>
    </source>
</evidence>
<accession>A0A8K1ZZ74</accession>
<evidence type="ECO:0000313" key="1">
    <source>
        <dbReference type="EMBL" id="NCJ06837.1"/>
    </source>
</evidence>
<proteinExistence type="predicted"/>